<sequence>MFNFSSRTEFFMKRVFIASLAVVSVFCASFVVSNLQAADAAPVVAAKARVERYPVDLERRFQLLVTQRQVTALPAGSTLAEGELSLDGVVSLTGRRTSPGAAVVVLRVESLRAASASVMGQPVPLDGLAGAEAWAHLDVNGQLQALQFSDETPVPIRYLLQGLAGDLFVPTFEAPTTEVVEKLAMGDVGTTLAWSGDTRLHRERTRFTAWRLGQQQPEALSMHDGADVTFDSAGLLTSLTAEAELLGQSAQGQVLARRKAAMTLQFLDAQERAAEVLAVTSHPVLRPVGGVKSEIDQERALLEAQAAGVTFEHVLTAFTKYEDPRAWNDRAEFVLRAVAVLQLHPERAHELVAVFQNAKSEQMRAQVLDVLASAGHPQAQAALVNALRTGATDALVARQLFQRLSLVKKPTAQTLQFVLEQHAAARASGVTEDRNARAYVLGSLAYTARTTSPQLSNTMVDQLVDDVEQAQTAKDLQATLRALGNSGDARVLDIAKEKSADADANVRAAALASLRRVPGADVEAVLRERLLTERSREVQAAAFDALRGRALSEETLQGLRTLVSQQRLQRGAERALLNLATEQKTATPALVQTLQSLLLMPGLSANTRAEVQATLARLAS</sequence>
<keyword evidence="1" id="KW-0732">Signal</keyword>
<evidence type="ECO:0000313" key="4">
    <source>
        <dbReference type="Proteomes" id="UP000249061"/>
    </source>
</evidence>
<comment type="caution">
    <text evidence="3">The sequence shown here is derived from an EMBL/GenBank/DDBJ whole genome shotgun (WGS) entry which is preliminary data.</text>
</comment>
<dbReference type="InterPro" id="IPR039988">
    <property type="entry name" value="MTTP"/>
</dbReference>
<accession>A0A2W5U604</accession>
<name>A0A2W5U604_9BACT</name>
<gene>
    <name evidence="3" type="ORF">DI536_34615</name>
</gene>
<dbReference type="PANTHER" id="PTHR13024">
    <property type="entry name" value="MICROSOMAL TRIGLYCERIDE TRANSFER PROTEIN, LARGE SUBUNIT"/>
    <property type="match status" value="1"/>
</dbReference>
<dbReference type="PANTHER" id="PTHR13024:SF0">
    <property type="entry name" value="MICROSOMAL TRIACYLGLYCEROL TRANSFER PROTEIN"/>
    <property type="match status" value="1"/>
</dbReference>
<evidence type="ECO:0000313" key="3">
    <source>
        <dbReference type="EMBL" id="PZR04278.1"/>
    </source>
</evidence>
<feature type="signal peptide" evidence="1">
    <location>
        <begin position="1"/>
        <end position="37"/>
    </location>
</feature>
<dbReference type="GO" id="GO:0042157">
    <property type="term" value="P:lipoprotein metabolic process"/>
    <property type="evidence" value="ECO:0007669"/>
    <property type="project" value="TreeGrafter"/>
</dbReference>
<feature type="domain" description="Vitellogenin" evidence="2">
    <location>
        <begin position="328"/>
        <end position="517"/>
    </location>
</feature>
<dbReference type="AlphaFoldDB" id="A0A2W5U604"/>
<dbReference type="InterPro" id="IPR011030">
    <property type="entry name" value="Lipovitellin_superhlx_dom"/>
</dbReference>
<evidence type="ECO:0000256" key="1">
    <source>
        <dbReference type="SAM" id="SignalP"/>
    </source>
</evidence>
<reference evidence="3 4" key="1">
    <citation type="submission" date="2017-08" db="EMBL/GenBank/DDBJ databases">
        <title>Infants hospitalized years apart are colonized by the same room-sourced microbial strains.</title>
        <authorList>
            <person name="Brooks B."/>
            <person name="Olm M.R."/>
            <person name="Firek B.A."/>
            <person name="Baker R."/>
            <person name="Thomas B.C."/>
            <person name="Morowitz M.J."/>
            <person name="Banfield J.F."/>
        </authorList>
    </citation>
    <scope>NUCLEOTIDE SEQUENCE [LARGE SCALE GENOMIC DNA]</scope>
    <source>
        <strain evidence="3">S2_003_000_R2_14</strain>
    </source>
</reference>
<organism evidence="3 4">
    <name type="scientific">Archangium gephyra</name>
    <dbReference type="NCBI Taxonomy" id="48"/>
    <lineage>
        <taxon>Bacteria</taxon>
        <taxon>Pseudomonadati</taxon>
        <taxon>Myxococcota</taxon>
        <taxon>Myxococcia</taxon>
        <taxon>Myxococcales</taxon>
        <taxon>Cystobacterineae</taxon>
        <taxon>Archangiaceae</taxon>
        <taxon>Archangium</taxon>
    </lineage>
</organism>
<dbReference type="Pfam" id="PF01347">
    <property type="entry name" value="Vitellogenin_N"/>
    <property type="match status" value="1"/>
</dbReference>
<evidence type="ECO:0000259" key="2">
    <source>
        <dbReference type="Pfam" id="PF01347"/>
    </source>
</evidence>
<dbReference type="Proteomes" id="UP000249061">
    <property type="component" value="Unassembled WGS sequence"/>
</dbReference>
<dbReference type="SUPFAM" id="SSF48431">
    <property type="entry name" value="Lipovitellin-phosvitin complex, superhelical domain"/>
    <property type="match status" value="1"/>
</dbReference>
<protein>
    <recommendedName>
        <fullName evidence="2">Vitellogenin domain-containing protein</fullName>
    </recommendedName>
</protein>
<dbReference type="InterPro" id="IPR001747">
    <property type="entry name" value="Vitellogenin_N"/>
</dbReference>
<dbReference type="EMBL" id="QFQP01000061">
    <property type="protein sequence ID" value="PZR04278.1"/>
    <property type="molecule type" value="Genomic_DNA"/>
</dbReference>
<dbReference type="GO" id="GO:0005548">
    <property type="term" value="F:phospholipid transporter activity"/>
    <property type="evidence" value="ECO:0007669"/>
    <property type="project" value="InterPro"/>
</dbReference>
<feature type="chain" id="PRO_5015985452" description="Vitellogenin domain-containing protein" evidence="1">
    <location>
        <begin position="38"/>
        <end position="620"/>
    </location>
</feature>
<proteinExistence type="predicted"/>
<dbReference type="Gene3D" id="1.25.10.20">
    <property type="entry name" value="Vitellinogen, superhelical"/>
    <property type="match status" value="1"/>
</dbReference>